<proteinExistence type="predicted"/>
<evidence type="ECO:0000259" key="2">
    <source>
        <dbReference type="Pfam" id="PF08241"/>
    </source>
</evidence>
<name>A0AAV2HWX6_LYMST</name>
<dbReference type="AlphaFoldDB" id="A0AAV2HWX6"/>
<keyword evidence="1" id="KW-0812">Transmembrane</keyword>
<reference evidence="3 4" key="1">
    <citation type="submission" date="2024-04" db="EMBL/GenBank/DDBJ databases">
        <authorList>
            <consortium name="Genoscope - CEA"/>
            <person name="William W."/>
        </authorList>
    </citation>
    <scope>NUCLEOTIDE SEQUENCE [LARGE SCALE GENOMIC DNA]</scope>
</reference>
<gene>
    <name evidence="3" type="ORF">GSLYS_00010516001</name>
</gene>
<keyword evidence="1" id="KW-1133">Transmembrane helix</keyword>
<dbReference type="EMBL" id="CAXITT010000234">
    <property type="protein sequence ID" value="CAL1536603.1"/>
    <property type="molecule type" value="Genomic_DNA"/>
</dbReference>
<dbReference type="GO" id="GO:0008757">
    <property type="term" value="F:S-adenosylmethionine-dependent methyltransferase activity"/>
    <property type="evidence" value="ECO:0007669"/>
    <property type="project" value="InterPro"/>
</dbReference>
<dbReference type="Gene3D" id="3.40.50.150">
    <property type="entry name" value="Vaccinia Virus protein VP39"/>
    <property type="match status" value="1"/>
</dbReference>
<dbReference type="Proteomes" id="UP001497497">
    <property type="component" value="Unassembled WGS sequence"/>
</dbReference>
<accession>A0AAV2HWX6</accession>
<evidence type="ECO:0000256" key="1">
    <source>
        <dbReference type="SAM" id="Phobius"/>
    </source>
</evidence>
<evidence type="ECO:0000313" key="4">
    <source>
        <dbReference type="Proteomes" id="UP001497497"/>
    </source>
</evidence>
<sequence>MMAELDAELHSMLLYYGIPSIILCYIVYQTFSLRRAKLRVEAFFFNLICGWVHRKFCNKEKTLLFDQLQHLKQQSPNRTFKVLEIGVGSGMNFKYYPRGTEVTCVDPNPFHEQYVIKNLRKAQKNLKLVSFIKGFAENMPQVESNAYDVVLCTLTLCSVRQPAAVLQEVKRVLKPGGAFFYLEHVAAQKGSFIRRVQDKLQYIWPKFSGGCNINRETWTFLDKSGFTYVDYSHYSVNTWLAFFARPCLYGSATK</sequence>
<comment type="caution">
    <text evidence="3">The sequence shown here is derived from an EMBL/GenBank/DDBJ whole genome shotgun (WGS) entry which is preliminary data.</text>
</comment>
<dbReference type="InterPro" id="IPR029063">
    <property type="entry name" value="SAM-dependent_MTases_sf"/>
</dbReference>
<organism evidence="3 4">
    <name type="scientific">Lymnaea stagnalis</name>
    <name type="common">Great pond snail</name>
    <name type="synonym">Helix stagnalis</name>
    <dbReference type="NCBI Taxonomy" id="6523"/>
    <lineage>
        <taxon>Eukaryota</taxon>
        <taxon>Metazoa</taxon>
        <taxon>Spiralia</taxon>
        <taxon>Lophotrochozoa</taxon>
        <taxon>Mollusca</taxon>
        <taxon>Gastropoda</taxon>
        <taxon>Heterobranchia</taxon>
        <taxon>Euthyneura</taxon>
        <taxon>Panpulmonata</taxon>
        <taxon>Hygrophila</taxon>
        <taxon>Lymnaeoidea</taxon>
        <taxon>Lymnaeidae</taxon>
        <taxon>Lymnaea</taxon>
    </lineage>
</organism>
<dbReference type="InterPro" id="IPR013216">
    <property type="entry name" value="Methyltransf_11"/>
</dbReference>
<keyword evidence="1" id="KW-0472">Membrane</keyword>
<dbReference type="InterPro" id="IPR052356">
    <property type="entry name" value="Thiol_S-MT"/>
</dbReference>
<dbReference type="PANTHER" id="PTHR45036">
    <property type="entry name" value="METHYLTRANSFERASE LIKE 7B"/>
    <property type="match status" value="1"/>
</dbReference>
<dbReference type="Pfam" id="PF08241">
    <property type="entry name" value="Methyltransf_11"/>
    <property type="match status" value="1"/>
</dbReference>
<keyword evidence="4" id="KW-1185">Reference proteome</keyword>
<dbReference type="CDD" id="cd02440">
    <property type="entry name" value="AdoMet_MTases"/>
    <property type="match status" value="1"/>
</dbReference>
<evidence type="ECO:0000313" key="3">
    <source>
        <dbReference type="EMBL" id="CAL1536603.1"/>
    </source>
</evidence>
<dbReference type="PANTHER" id="PTHR45036:SF1">
    <property type="entry name" value="METHYLTRANSFERASE LIKE 7A"/>
    <property type="match status" value="1"/>
</dbReference>
<feature type="domain" description="Methyltransferase type 11" evidence="2">
    <location>
        <begin position="83"/>
        <end position="180"/>
    </location>
</feature>
<dbReference type="SUPFAM" id="SSF53335">
    <property type="entry name" value="S-adenosyl-L-methionine-dependent methyltransferases"/>
    <property type="match status" value="1"/>
</dbReference>
<protein>
    <recommendedName>
        <fullName evidence="2">Methyltransferase type 11 domain-containing protein</fullName>
    </recommendedName>
</protein>
<feature type="transmembrane region" description="Helical" evidence="1">
    <location>
        <begin position="12"/>
        <end position="31"/>
    </location>
</feature>